<evidence type="ECO:0000256" key="1">
    <source>
        <dbReference type="SAM" id="MobiDB-lite"/>
    </source>
</evidence>
<sequence>MHLNENSTDIAKNTIRRRMWDQRPAKKGKGTGQQTEKFAALSAA</sequence>
<keyword evidence="3" id="KW-1185">Reference proteome</keyword>
<feature type="compositionally biased region" description="Polar residues" evidence="1">
    <location>
        <begin position="1"/>
        <end position="11"/>
    </location>
</feature>
<dbReference type="AlphaFoldDB" id="A0AAE4B5D9"/>
<name>A0AAE4B5D9_9RHOB</name>
<evidence type="ECO:0000313" key="3">
    <source>
        <dbReference type="Proteomes" id="UP001226762"/>
    </source>
</evidence>
<reference evidence="2" key="1">
    <citation type="submission" date="2022-07" db="EMBL/GenBank/DDBJ databases">
        <authorList>
            <person name="Otstavnykh N."/>
            <person name="Isaeva M."/>
            <person name="Bystritskaya E."/>
        </authorList>
    </citation>
    <scope>NUCLEOTIDE SEQUENCE</scope>
    <source>
        <strain evidence="2">KCTC 52189</strain>
    </source>
</reference>
<accession>A0AAE4B5D9</accession>
<reference evidence="2" key="2">
    <citation type="submission" date="2023-02" db="EMBL/GenBank/DDBJ databases">
        <title>'Rhodoalgimonas zhirmunskyi' gen. nov., isolated from a red alga.</title>
        <authorList>
            <person name="Nedashkovskaya O.I."/>
            <person name="Otstavnykh N.Y."/>
            <person name="Bystritskaya E.P."/>
            <person name="Balabanova L.A."/>
            <person name="Isaeva M.P."/>
        </authorList>
    </citation>
    <scope>NUCLEOTIDE SEQUENCE</scope>
    <source>
        <strain evidence="2">KCTC 52189</strain>
    </source>
</reference>
<protein>
    <submittedName>
        <fullName evidence="2">Uncharacterized protein</fullName>
    </submittedName>
</protein>
<gene>
    <name evidence="2" type="ORF">NO357_10085</name>
</gene>
<organism evidence="2 3">
    <name type="scientific">Marimonas arenosa</name>
    <dbReference type="NCBI Taxonomy" id="1795305"/>
    <lineage>
        <taxon>Bacteria</taxon>
        <taxon>Pseudomonadati</taxon>
        <taxon>Pseudomonadota</taxon>
        <taxon>Alphaproteobacteria</taxon>
        <taxon>Rhodobacterales</taxon>
        <taxon>Paracoccaceae</taxon>
        <taxon>Marimonas</taxon>
    </lineage>
</organism>
<proteinExistence type="predicted"/>
<dbReference type="Proteomes" id="UP001226762">
    <property type="component" value="Unassembled WGS sequence"/>
</dbReference>
<evidence type="ECO:0000313" key="2">
    <source>
        <dbReference type="EMBL" id="MDQ2090244.1"/>
    </source>
</evidence>
<comment type="caution">
    <text evidence="2">The sequence shown here is derived from an EMBL/GenBank/DDBJ whole genome shotgun (WGS) entry which is preliminary data.</text>
</comment>
<dbReference type="EMBL" id="JANHAX010000002">
    <property type="protein sequence ID" value="MDQ2090244.1"/>
    <property type="molecule type" value="Genomic_DNA"/>
</dbReference>
<feature type="region of interest" description="Disordered" evidence="1">
    <location>
        <begin position="1"/>
        <end position="44"/>
    </location>
</feature>